<dbReference type="AlphaFoldDB" id="A0A0A9E7J3"/>
<sequence>MKLCIKIRCAIKHTFLYCIILMNRKCGLKGGNSNELF</sequence>
<name>A0A0A9E7J3_ARUDO</name>
<proteinExistence type="predicted"/>
<accession>A0A0A9E7J3</accession>
<evidence type="ECO:0000313" key="1">
    <source>
        <dbReference type="EMBL" id="JAD96729.1"/>
    </source>
</evidence>
<reference evidence="1" key="1">
    <citation type="submission" date="2014-09" db="EMBL/GenBank/DDBJ databases">
        <authorList>
            <person name="Magalhaes I.L.F."/>
            <person name="Oliveira U."/>
            <person name="Santos F.R."/>
            <person name="Vidigal T.H.D.A."/>
            <person name="Brescovit A.D."/>
            <person name="Santos A.J."/>
        </authorList>
    </citation>
    <scope>NUCLEOTIDE SEQUENCE</scope>
    <source>
        <tissue evidence="1">Shoot tissue taken approximately 20 cm above the soil surface</tissue>
    </source>
</reference>
<organism evidence="1">
    <name type="scientific">Arundo donax</name>
    <name type="common">Giant reed</name>
    <name type="synonym">Donax arundinaceus</name>
    <dbReference type="NCBI Taxonomy" id="35708"/>
    <lineage>
        <taxon>Eukaryota</taxon>
        <taxon>Viridiplantae</taxon>
        <taxon>Streptophyta</taxon>
        <taxon>Embryophyta</taxon>
        <taxon>Tracheophyta</taxon>
        <taxon>Spermatophyta</taxon>
        <taxon>Magnoliopsida</taxon>
        <taxon>Liliopsida</taxon>
        <taxon>Poales</taxon>
        <taxon>Poaceae</taxon>
        <taxon>PACMAD clade</taxon>
        <taxon>Arundinoideae</taxon>
        <taxon>Arundineae</taxon>
        <taxon>Arundo</taxon>
    </lineage>
</organism>
<protein>
    <submittedName>
        <fullName evidence="1">Uncharacterized protein</fullName>
    </submittedName>
</protein>
<dbReference type="EMBL" id="GBRH01201166">
    <property type="protein sequence ID" value="JAD96729.1"/>
    <property type="molecule type" value="Transcribed_RNA"/>
</dbReference>
<reference evidence="1" key="2">
    <citation type="journal article" date="2015" name="Data Brief">
        <title>Shoot transcriptome of the giant reed, Arundo donax.</title>
        <authorList>
            <person name="Barrero R.A."/>
            <person name="Guerrero F.D."/>
            <person name="Moolhuijzen P."/>
            <person name="Goolsby J.A."/>
            <person name="Tidwell J."/>
            <person name="Bellgard S.E."/>
            <person name="Bellgard M.I."/>
        </authorList>
    </citation>
    <scope>NUCLEOTIDE SEQUENCE</scope>
    <source>
        <tissue evidence="1">Shoot tissue taken approximately 20 cm above the soil surface</tissue>
    </source>
</reference>